<keyword evidence="6" id="KW-0239">DNA-directed DNA polymerase</keyword>
<keyword evidence="7" id="KW-0238">DNA-binding</keyword>
<keyword evidence="9" id="KW-0812">Transmembrane</keyword>
<feature type="transmembrane region" description="Helical" evidence="9">
    <location>
        <begin position="115"/>
        <end position="132"/>
    </location>
</feature>
<dbReference type="Pfam" id="PF03175">
    <property type="entry name" value="DNA_pol_B_2"/>
    <property type="match status" value="1"/>
</dbReference>
<evidence type="ECO:0000313" key="11">
    <source>
        <dbReference type="EMBL" id="AWB36228.1"/>
    </source>
</evidence>
<comment type="similarity">
    <text evidence="1">Belongs to the DNA polymerase type-B family.</text>
</comment>
<gene>
    <name evidence="11" type="primary">orf134</name>
</gene>
<evidence type="ECO:0000259" key="10">
    <source>
        <dbReference type="Pfam" id="PF03175"/>
    </source>
</evidence>
<keyword evidence="5" id="KW-0235">DNA replication</keyword>
<dbReference type="GO" id="GO:0003887">
    <property type="term" value="F:DNA-directed DNA polymerase activity"/>
    <property type="evidence" value="ECO:0007669"/>
    <property type="project" value="UniProtKB-KW"/>
</dbReference>
<feature type="domain" description="DNA-directed DNA polymerase family B mitochondria/virus" evidence="10">
    <location>
        <begin position="12"/>
        <end position="113"/>
    </location>
</feature>
<evidence type="ECO:0000256" key="7">
    <source>
        <dbReference type="ARBA" id="ARBA00023125"/>
    </source>
</evidence>
<dbReference type="GO" id="GO:0006260">
    <property type="term" value="P:DNA replication"/>
    <property type="evidence" value="ECO:0007669"/>
    <property type="project" value="UniProtKB-KW"/>
</dbReference>
<dbReference type="RefSeq" id="YP_009487326.1">
    <property type="nucleotide sequence ID" value="NC_037777.1"/>
</dbReference>
<evidence type="ECO:0000256" key="5">
    <source>
        <dbReference type="ARBA" id="ARBA00022705"/>
    </source>
</evidence>
<dbReference type="AlphaFoldDB" id="A0A2S0U405"/>
<dbReference type="GeneID" id="36940923"/>
<keyword evidence="9" id="KW-0472">Membrane</keyword>
<keyword evidence="4" id="KW-0548">Nucleotidyltransferase</keyword>
<protein>
    <recommendedName>
        <fullName evidence="2">DNA-directed DNA polymerase</fullName>
        <ecNumber evidence="2">2.7.7.7</ecNumber>
    </recommendedName>
</protein>
<name>A0A2S0U405_9AGAM</name>
<keyword evidence="11" id="KW-0496">Mitochondrion</keyword>
<comment type="catalytic activity">
    <reaction evidence="8">
        <text>DNA(n) + a 2'-deoxyribonucleoside 5'-triphosphate = DNA(n+1) + diphosphate</text>
        <dbReference type="Rhea" id="RHEA:22508"/>
        <dbReference type="Rhea" id="RHEA-COMP:17339"/>
        <dbReference type="Rhea" id="RHEA-COMP:17340"/>
        <dbReference type="ChEBI" id="CHEBI:33019"/>
        <dbReference type="ChEBI" id="CHEBI:61560"/>
        <dbReference type="ChEBI" id="CHEBI:173112"/>
        <dbReference type="EC" id="2.7.7.7"/>
    </reaction>
</comment>
<dbReference type="EMBL" id="MH138076">
    <property type="protein sequence ID" value="AWB36228.1"/>
    <property type="molecule type" value="Genomic_DNA"/>
</dbReference>
<sequence length="134" mass="15563">MPIDILNAWLDTLNLIAKLFINSLYGRFGMLDSFPNIKIINRNELDDFIIEYFDDSIKTVDLGNKIMVIYRTHQSEVNIMIDGHTETHNVSIAIANAITSYTRIHMSQFKNNSNLIYITLIQIVFILIVHYQKN</sequence>
<dbReference type="InterPro" id="IPR043502">
    <property type="entry name" value="DNA/RNA_pol_sf"/>
</dbReference>
<evidence type="ECO:0000256" key="1">
    <source>
        <dbReference type="ARBA" id="ARBA00005755"/>
    </source>
</evidence>
<reference evidence="11" key="1">
    <citation type="journal article" date="2018" name="Int. J. Biol. Macromol.">
        <title>Characterization and comparative mitogenomic analysis of six newly sequenced mitochondrial genomes from ectomycorrhizal fungi (Russula) and phylogenetic analysis of the Agaricomycetes.</title>
        <authorList>
            <person name="Li Q."/>
            <person name="Wang Q."/>
            <person name="Chen C."/>
            <person name="Jin X."/>
            <person name="Chen Z."/>
            <person name="Xiong C."/>
            <person name="Li P."/>
            <person name="Zhao J."/>
            <person name="Huang W."/>
        </authorList>
    </citation>
    <scope>NUCLEOTIDE SEQUENCE</scope>
</reference>
<dbReference type="EC" id="2.7.7.7" evidence="2"/>
<evidence type="ECO:0000256" key="4">
    <source>
        <dbReference type="ARBA" id="ARBA00022695"/>
    </source>
</evidence>
<dbReference type="GO" id="GO:0003677">
    <property type="term" value="F:DNA binding"/>
    <property type="evidence" value="ECO:0007669"/>
    <property type="project" value="UniProtKB-KW"/>
</dbReference>
<evidence type="ECO:0000256" key="6">
    <source>
        <dbReference type="ARBA" id="ARBA00022932"/>
    </source>
</evidence>
<accession>A0A2S0U405</accession>
<dbReference type="SUPFAM" id="SSF56672">
    <property type="entry name" value="DNA/RNA polymerases"/>
    <property type="match status" value="1"/>
</dbReference>
<proteinExistence type="inferred from homology"/>
<organism evidence="11">
    <name type="scientific">Russula virescens</name>
    <dbReference type="NCBI Taxonomy" id="71688"/>
    <lineage>
        <taxon>Eukaryota</taxon>
        <taxon>Fungi</taxon>
        <taxon>Dikarya</taxon>
        <taxon>Basidiomycota</taxon>
        <taxon>Agaricomycotina</taxon>
        <taxon>Agaricomycetes</taxon>
        <taxon>Russulales</taxon>
        <taxon>Russulaceae</taxon>
        <taxon>Russula</taxon>
    </lineage>
</organism>
<keyword evidence="9" id="KW-1133">Transmembrane helix</keyword>
<evidence type="ECO:0000256" key="8">
    <source>
        <dbReference type="ARBA" id="ARBA00049244"/>
    </source>
</evidence>
<dbReference type="GO" id="GO:0000166">
    <property type="term" value="F:nucleotide binding"/>
    <property type="evidence" value="ECO:0007669"/>
    <property type="project" value="InterPro"/>
</dbReference>
<evidence type="ECO:0000256" key="2">
    <source>
        <dbReference type="ARBA" id="ARBA00012417"/>
    </source>
</evidence>
<evidence type="ECO:0000256" key="9">
    <source>
        <dbReference type="SAM" id="Phobius"/>
    </source>
</evidence>
<evidence type="ECO:0000256" key="3">
    <source>
        <dbReference type="ARBA" id="ARBA00022679"/>
    </source>
</evidence>
<geneLocation type="mitochondrion" evidence="11"/>
<keyword evidence="3" id="KW-0808">Transferase</keyword>
<dbReference type="InterPro" id="IPR004868">
    <property type="entry name" value="DNA-dir_DNA_pol_B_mt/vir"/>
</dbReference>